<feature type="region of interest" description="Disordered" evidence="1">
    <location>
        <begin position="35"/>
        <end position="119"/>
    </location>
</feature>
<accession>A0A6S7B7C1</accession>
<evidence type="ECO:0000313" key="2">
    <source>
        <dbReference type="EMBL" id="CAB3790255.1"/>
    </source>
</evidence>
<dbReference type="EMBL" id="CADIKM010000012">
    <property type="protein sequence ID" value="CAB3790255.1"/>
    <property type="molecule type" value="Genomic_DNA"/>
</dbReference>
<evidence type="ECO:0000313" key="3">
    <source>
        <dbReference type="Proteomes" id="UP000494115"/>
    </source>
</evidence>
<proteinExistence type="predicted"/>
<evidence type="ECO:0000256" key="1">
    <source>
        <dbReference type="SAM" id="MobiDB-lite"/>
    </source>
</evidence>
<organism evidence="2 3">
    <name type="scientific">Pararobbsia alpina</name>
    <dbReference type="NCBI Taxonomy" id="621374"/>
    <lineage>
        <taxon>Bacteria</taxon>
        <taxon>Pseudomonadati</taxon>
        <taxon>Pseudomonadota</taxon>
        <taxon>Betaproteobacteria</taxon>
        <taxon>Burkholderiales</taxon>
        <taxon>Burkholderiaceae</taxon>
        <taxon>Pararobbsia</taxon>
    </lineage>
</organism>
<feature type="compositionally biased region" description="Low complexity" evidence="1">
    <location>
        <begin position="35"/>
        <end position="51"/>
    </location>
</feature>
<dbReference type="AlphaFoldDB" id="A0A6S7B7C1"/>
<gene>
    <name evidence="2" type="ORF">LMG28138_02951</name>
</gene>
<dbReference type="Proteomes" id="UP000494115">
    <property type="component" value="Unassembled WGS sequence"/>
</dbReference>
<reference evidence="2 3" key="1">
    <citation type="submission" date="2020-04" db="EMBL/GenBank/DDBJ databases">
        <authorList>
            <person name="De Canck E."/>
        </authorList>
    </citation>
    <scope>NUCLEOTIDE SEQUENCE [LARGE SCALE GENOMIC DNA]</scope>
    <source>
        <strain evidence="2 3">LMG 28138</strain>
    </source>
</reference>
<sequence>MKSRMYASIATTIAWPDQRIADETSSTIAIGTRRCAASRRGSFRGASSPSGNVGSSRLAEPTTNVMSRVPDVAAERSCPAPRKSAAAPVTGDTVPAKHRHQMTHGNDASALSKTVLLTT</sequence>
<keyword evidence="3" id="KW-1185">Reference proteome</keyword>
<name>A0A6S7B7C1_9BURK</name>
<protein>
    <submittedName>
        <fullName evidence="2">Uncharacterized protein</fullName>
    </submittedName>
</protein>
<feature type="compositionally biased region" description="Polar residues" evidence="1">
    <location>
        <begin position="103"/>
        <end position="119"/>
    </location>
</feature>